<feature type="transmembrane region" description="Helical" evidence="1">
    <location>
        <begin position="221"/>
        <end position="246"/>
    </location>
</feature>
<dbReference type="RefSeq" id="WP_066862955.1">
    <property type="nucleotide sequence ID" value="NZ_CABKVV010000013.1"/>
</dbReference>
<dbReference type="NCBIfam" id="NF037962">
    <property type="entry name" value="arsenic_eff"/>
    <property type="match status" value="1"/>
</dbReference>
<evidence type="ECO:0000313" key="3">
    <source>
        <dbReference type="Proteomes" id="UP001524473"/>
    </source>
</evidence>
<proteinExistence type="predicted"/>
<keyword evidence="3" id="KW-1185">Reference proteome</keyword>
<organism evidence="2 3">
    <name type="scientific">Neglectibacter timonensis</name>
    <dbReference type="NCBI Taxonomy" id="1776382"/>
    <lineage>
        <taxon>Bacteria</taxon>
        <taxon>Bacillati</taxon>
        <taxon>Bacillota</taxon>
        <taxon>Clostridia</taxon>
        <taxon>Eubacteriales</taxon>
        <taxon>Oscillospiraceae</taxon>
        <taxon>Neglectibacter</taxon>
    </lineage>
</organism>
<keyword evidence="1" id="KW-0812">Transmembrane</keyword>
<dbReference type="PROSITE" id="PS00099">
    <property type="entry name" value="THIOLASE_3"/>
    <property type="match status" value="1"/>
</dbReference>
<accession>A0ABT1S1M2</accession>
<comment type="caution">
    <text evidence="2">The sequence shown here is derived from an EMBL/GenBank/DDBJ whole genome shotgun (WGS) entry which is preliminary data.</text>
</comment>
<keyword evidence="1" id="KW-0472">Membrane</keyword>
<feature type="transmembrane region" description="Helical" evidence="1">
    <location>
        <begin position="50"/>
        <end position="69"/>
    </location>
</feature>
<dbReference type="InterPro" id="IPR021552">
    <property type="entry name" value="ArsP_2"/>
</dbReference>
<feature type="transmembrane region" description="Helical" evidence="1">
    <location>
        <begin position="258"/>
        <end position="279"/>
    </location>
</feature>
<feature type="transmembrane region" description="Helical" evidence="1">
    <location>
        <begin position="191"/>
        <end position="209"/>
    </location>
</feature>
<keyword evidence="1" id="KW-1133">Transmembrane helix</keyword>
<dbReference type="EMBL" id="JANFZH010000031">
    <property type="protein sequence ID" value="MCQ4840828.1"/>
    <property type="molecule type" value="Genomic_DNA"/>
</dbReference>
<sequence length="281" mass="29959">MLDVLLDAFLDTLKTLPFLFGAYLLIEFLEHKASDKLTGALSRMGPLGPLGGAALGLVPQCGFSVAAANFYAGRLISAGTLVAVFLATSDEALPIMLSRPEAFPVLLRLLAVKFVAAAVFGMLTDLVLKRFLKPDRQEPFHDLCEDCDCEHEGIFKSALRHTVKIAVFLLLINLILGYAIYFIGEANISRFLLSGSIFQPLLAALIGLIPNCGASVILTELFLSGSLSFGSAVAGLCMGAGLGLAVLFRANKRPRENLCILGALYVFAVITGVACNLFFPG</sequence>
<dbReference type="GeneID" id="90532076"/>
<feature type="transmembrane region" description="Helical" evidence="1">
    <location>
        <begin position="165"/>
        <end position="184"/>
    </location>
</feature>
<dbReference type="InterPro" id="IPR020610">
    <property type="entry name" value="Thiolase_AS"/>
</dbReference>
<evidence type="ECO:0000256" key="1">
    <source>
        <dbReference type="SAM" id="Phobius"/>
    </source>
</evidence>
<feature type="transmembrane region" description="Helical" evidence="1">
    <location>
        <begin position="105"/>
        <end position="123"/>
    </location>
</feature>
<dbReference type="Pfam" id="PF11449">
    <property type="entry name" value="ArsP_2"/>
    <property type="match status" value="1"/>
</dbReference>
<reference evidence="2 3" key="1">
    <citation type="submission" date="2022-06" db="EMBL/GenBank/DDBJ databases">
        <title>Isolation of gut microbiota from human fecal samples.</title>
        <authorList>
            <person name="Pamer E.G."/>
            <person name="Barat B."/>
            <person name="Waligurski E."/>
            <person name="Medina S."/>
            <person name="Paddock L."/>
            <person name="Mostad J."/>
        </authorList>
    </citation>
    <scope>NUCLEOTIDE SEQUENCE [LARGE SCALE GENOMIC DNA]</scope>
    <source>
        <strain evidence="2 3">DFI.9.73</strain>
    </source>
</reference>
<evidence type="ECO:0000313" key="2">
    <source>
        <dbReference type="EMBL" id="MCQ4840828.1"/>
    </source>
</evidence>
<dbReference type="Proteomes" id="UP001524473">
    <property type="component" value="Unassembled WGS sequence"/>
</dbReference>
<protein>
    <submittedName>
        <fullName evidence="2">Arsenic efflux protein</fullName>
    </submittedName>
</protein>
<gene>
    <name evidence="2" type="ORF">NE695_13015</name>
</gene>
<name>A0ABT1S1M2_9FIRM</name>